<keyword evidence="6 8" id="KW-1133">Transmembrane helix</keyword>
<protein>
    <submittedName>
        <fullName evidence="11">Phosphate transporter</fullName>
    </submittedName>
</protein>
<reference evidence="9 10" key="2">
    <citation type="submission" date="2018-10" db="EMBL/GenBank/DDBJ databases">
        <authorList>
            <consortium name="Pathogen Informatics"/>
        </authorList>
    </citation>
    <scope>NUCLEOTIDE SEQUENCE [LARGE SCALE GENOMIC DNA]</scope>
</reference>
<evidence type="ECO:0000256" key="4">
    <source>
        <dbReference type="ARBA" id="ARBA00022592"/>
    </source>
</evidence>
<dbReference type="STRING" id="51028.A0A0N4VMS9"/>
<dbReference type="PANTHER" id="PTHR11101:SF67">
    <property type="entry name" value="PHOSPHATE TRANSPORTER"/>
    <property type="match status" value="1"/>
</dbReference>
<evidence type="ECO:0000256" key="8">
    <source>
        <dbReference type="SAM" id="Phobius"/>
    </source>
</evidence>
<accession>A0A0N4VMS9</accession>
<dbReference type="EMBL" id="UXUI01012141">
    <property type="protein sequence ID" value="VDD96725.1"/>
    <property type="molecule type" value="Genomic_DNA"/>
</dbReference>
<evidence type="ECO:0000313" key="10">
    <source>
        <dbReference type="Proteomes" id="UP000274131"/>
    </source>
</evidence>
<dbReference type="GO" id="GO:0016020">
    <property type="term" value="C:membrane"/>
    <property type="evidence" value="ECO:0007669"/>
    <property type="project" value="UniProtKB-SubCell"/>
</dbReference>
<dbReference type="GO" id="GO:0005315">
    <property type="term" value="F:phosphate transmembrane transporter activity"/>
    <property type="evidence" value="ECO:0007669"/>
    <property type="project" value="InterPro"/>
</dbReference>
<feature type="transmembrane region" description="Helical" evidence="8">
    <location>
        <begin position="173"/>
        <end position="197"/>
    </location>
</feature>
<proteinExistence type="inferred from homology"/>
<name>A0A0N4VMS9_ENTVE</name>
<evidence type="ECO:0000256" key="3">
    <source>
        <dbReference type="ARBA" id="ARBA00022448"/>
    </source>
</evidence>
<keyword evidence="10" id="KW-1185">Reference proteome</keyword>
<evidence type="ECO:0000256" key="1">
    <source>
        <dbReference type="ARBA" id="ARBA00004141"/>
    </source>
</evidence>
<evidence type="ECO:0000313" key="9">
    <source>
        <dbReference type="EMBL" id="VDD96725.1"/>
    </source>
</evidence>
<keyword evidence="3" id="KW-0813">Transport</keyword>
<comment type="similarity">
    <text evidence="2">Belongs to the inorganic phosphate transporter (PiT) (TC 2.A.20) family.</text>
</comment>
<dbReference type="OrthoDB" id="260807at2759"/>
<evidence type="ECO:0000256" key="6">
    <source>
        <dbReference type="ARBA" id="ARBA00022989"/>
    </source>
</evidence>
<dbReference type="GO" id="GO:0035435">
    <property type="term" value="P:phosphate ion transmembrane transport"/>
    <property type="evidence" value="ECO:0007669"/>
    <property type="project" value="TreeGrafter"/>
</dbReference>
<evidence type="ECO:0000256" key="5">
    <source>
        <dbReference type="ARBA" id="ARBA00022692"/>
    </source>
</evidence>
<feature type="transmembrane region" description="Helical" evidence="8">
    <location>
        <begin position="64"/>
        <end position="85"/>
    </location>
</feature>
<dbReference type="WBParaSite" id="EVEC_0001225601-mRNA-1">
    <property type="protein sequence ID" value="EVEC_0001225601-mRNA-1"/>
    <property type="gene ID" value="EVEC_0001225601"/>
</dbReference>
<dbReference type="InterPro" id="IPR001204">
    <property type="entry name" value="Phos_transporter"/>
</dbReference>
<sequence>MGANDVSNAFGTSVGSKVLTLPKAYILATIFETLGAILVGYNVTDTMRKGVVDTQSFAKTPKTLLLGQVAILGGCSAWLIIATFARLPVSTTHSITGATLGFGLVMKGFSGIQWRTIINIVLSWFISPIFSGLVSCLLYLIVDWTVLRQVNHLFLIANQLFCGLNVMLKLSNIPLYISIPVSVGAATLVAMIVYFFLVPRLKVSITKDCSDVKVAFEDDKTDDEKIEAIKYFATPVKKECKNCLLYQLYISDS</sequence>
<organism evidence="11">
    <name type="scientific">Enterobius vermicularis</name>
    <name type="common">Human pinworm</name>
    <dbReference type="NCBI Taxonomy" id="51028"/>
    <lineage>
        <taxon>Eukaryota</taxon>
        <taxon>Metazoa</taxon>
        <taxon>Ecdysozoa</taxon>
        <taxon>Nematoda</taxon>
        <taxon>Chromadorea</taxon>
        <taxon>Rhabditida</taxon>
        <taxon>Spirurina</taxon>
        <taxon>Oxyuridomorpha</taxon>
        <taxon>Oxyuroidea</taxon>
        <taxon>Oxyuridae</taxon>
        <taxon>Enterobius</taxon>
    </lineage>
</organism>
<comment type="subcellular location">
    <subcellularLocation>
        <location evidence="1">Membrane</location>
        <topology evidence="1">Multi-pass membrane protein</topology>
    </subcellularLocation>
</comment>
<feature type="transmembrane region" description="Helical" evidence="8">
    <location>
        <begin position="24"/>
        <end position="43"/>
    </location>
</feature>
<feature type="transmembrane region" description="Helical" evidence="8">
    <location>
        <begin position="121"/>
        <end position="142"/>
    </location>
</feature>
<keyword evidence="4" id="KW-0592">Phosphate transport</keyword>
<gene>
    <name evidence="9" type="ORF">EVEC_LOCUS11476</name>
</gene>
<evidence type="ECO:0000313" key="11">
    <source>
        <dbReference type="WBParaSite" id="EVEC_0001225601-mRNA-1"/>
    </source>
</evidence>
<reference evidence="11" key="1">
    <citation type="submission" date="2017-02" db="UniProtKB">
        <authorList>
            <consortium name="WormBaseParasite"/>
        </authorList>
    </citation>
    <scope>IDENTIFICATION</scope>
</reference>
<keyword evidence="7 8" id="KW-0472">Membrane</keyword>
<dbReference type="AlphaFoldDB" id="A0A0N4VMS9"/>
<dbReference type="PANTHER" id="PTHR11101">
    <property type="entry name" value="PHOSPHATE TRANSPORTER"/>
    <property type="match status" value="1"/>
</dbReference>
<evidence type="ECO:0000256" key="7">
    <source>
        <dbReference type="ARBA" id="ARBA00023136"/>
    </source>
</evidence>
<dbReference type="Pfam" id="PF01384">
    <property type="entry name" value="PHO4"/>
    <property type="match status" value="1"/>
</dbReference>
<feature type="transmembrane region" description="Helical" evidence="8">
    <location>
        <begin position="91"/>
        <end position="109"/>
    </location>
</feature>
<keyword evidence="5 8" id="KW-0812">Transmembrane</keyword>
<dbReference type="Proteomes" id="UP000274131">
    <property type="component" value="Unassembled WGS sequence"/>
</dbReference>
<evidence type="ECO:0000256" key="2">
    <source>
        <dbReference type="ARBA" id="ARBA00009916"/>
    </source>
</evidence>